<accession>A0A5M8PV55</accession>
<keyword evidence="10 11" id="KW-0326">Glycosidase</keyword>
<dbReference type="AlphaFoldDB" id="A0A5M8PV55"/>
<dbReference type="GO" id="GO:0005995">
    <property type="term" value="P:melibiose catabolic process"/>
    <property type="evidence" value="ECO:0007669"/>
    <property type="project" value="UniProtKB-ARBA"/>
</dbReference>
<proteinExistence type="inferred from homology"/>
<dbReference type="InterPro" id="IPR017853">
    <property type="entry name" value="GH"/>
</dbReference>
<dbReference type="SUPFAM" id="SSF51011">
    <property type="entry name" value="Glycosyl hydrolase domain"/>
    <property type="match status" value="1"/>
</dbReference>
<evidence type="ECO:0000259" key="13">
    <source>
        <dbReference type="Pfam" id="PF17801"/>
    </source>
</evidence>
<dbReference type="OrthoDB" id="5795902at2759"/>
<dbReference type="InterPro" id="IPR041233">
    <property type="entry name" value="Melibiase_C"/>
</dbReference>
<dbReference type="PRINTS" id="PR00748">
    <property type="entry name" value="MELIBIASE"/>
</dbReference>
<dbReference type="EC" id="3.2.1.22" evidence="4 11"/>
<dbReference type="InterPro" id="IPR006215">
    <property type="entry name" value="Glyco_hydro_melibiase"/>
</dbReference>
<dbReference type="GO" id="GO:0004557">
    <property type="term" value="F:alpha-galactosidase activity"/>
    <property type="evidence" value="ECO:0007669"/>
    <property type="project" value="UniProtKB-EC"/>
</dbReference>
<evidence type="ECO:0000256" key="3">
    <source>
        <dbReference type="ARBA" id="ARBA00009743"/>
    </source>
</evidence>
<evidence type="ECO:0000256" key="7">
    <source>
        <dbReference type="ARBA" id="ARBA00022801"/>
    </source>
</evidence>
<feature type="domain" description="Alpha galactosidase C-terminal" evidence="13">
    <location>
        <begin position="344"/>
        <end position="412"/>
    </location>
</feature>
<evidence type="ECO:0000256" key="5">
    <source>
        <dbReference type="ARBA" id="ARBA00022525"/>
    </source>
</evidence>
<evidence type="ECO:0000256" key="12">
    <source>
        <dbReference type="SAM" id="SignalP"/>
    </source>
</evidence>
<dbReference type="PANTHER" id="PTHR11452">
    <property type="entry name" value="ALPHA-GALACTOSIDASE/ALPHA-N-ACETYLGALACTOSAMINIDASE"/>
    <property type="match status" value="1"/>
</dbReference>
<dbReference type="GO" id="GO:0005576">
    <property type="term" value="C:extracellular region"/>
    <property type="evidence" value="ECO:0007669"/>
    <property type="project" value="UniProtKB-SubCell"/>
</dbReference>
<evidence type="ECO:0000256" key="1">
    <source>
        <dbReference type="ARBA" id="ARBA00001255"/>
    </source>
</evidence>
<gene>
    <name evidence="14" type="ORF">FRX48_03912</name>
</gene>
<feature type="signal peptide" evidence="12">
    <location>
        <begin position="1"/>
        <end position="22"/>
    </location>
</feature>
<dbReference type="CDD" id="cd14792">
    <property type="entry name" value="GH27"/>
    <property type="match status" value="1"/>
</dbReference>
<evidence type="ECO:0000256" key="10">
    <source>
        <dbReference type="ARBA" id="ARBA00023295"/>
    </source>
</evidence>
<protein>
    <recommendedName>
        <fullName evidence="4 11">Alpha-galactosidase</fullName>
        <ecNumber evidence="4 11">3.2.1.22</ecNumber>
    </recommendedName>
    <alternativeName>
        <fullName evidence="11">Melibiase</fullName>
    </alternativeName>
</protein>
<dbReference type="PRINTS" id="PR00740">
    <property type="entry name" value="GLHYDRLASE27"/>
</dbReference>
<dbReference type="EMBL" id="VXIT01000005">
    <property type="protein sequence ID" value="KAA6412919.1"/>
    <property type="molecule type" value="Genomic_DNA"/>
</dbReference>
<sequence length="501" mass="54681">MFPSLWLNLVATTALFVSQACAAGSYNGLAVTPQMGWDNWNAYGCRVSEELLLTTAQAMVDYGLRDLGYYYVILDDCWSSGRTPNGTLEANVTKFPSGMAAIADQIHGMGLGYGMYSSAGAMTCAQYPGSLGMERQDASTFASWGVDYLKYDNCYNEGQFGTALISYNRYNAMSQALNATGRPILYSMCNWGQDQPWNWAQTMANSWRMSGDVYDSFDRPDDRCPCTDQQGTDCQLAGFHCSIMNIVNKLPYIQSKGQPGAWNDMDMLEVGNGGMTDEEQVTHFTMWALLKSPLIIGTNIPAMSPQALSIYSNPAVIAINQDPAGSQPKRNWRYYVNDTDQYGQGEIQLWTGSLANGDYVVCLLNAGSLPRSMNATLVDIFFDESSAGSVGPAPQLMQQWDVYDLWANRMSNDTAMGILSNNSTTGSNYTVSISMNSTTRYNATETSYAKGLAMNATALIGSKVGSVPPMGTLTAEVAGHGVGLFRLRSQGTPSMRKRDEL</sequence>
<dbReference type="Pfam" id="PF16499">
    <property type="entry name" value="Melibiase_2"/>
    <property type="match status" value="1"/>
</dbReference>
<dbReference type="Pfam" id="PF17801">
    <property type="entry name" value="Melibiase_C"/>
    <property type="match status" value="1"/>
</dbReference>
<comment type="catalytic activity">
    <reaction evidence="1 11">
        <text>Hydrolysis of terminal, non-reducing alpha-D-galactose residues in alpha-D-galactosides, including galactose oligosaccharides, galactomannans and galactolipids.</text>
        <dbReference type="EC" id="3.2.1.22"/>
    </reaction>
</comment>
<evidence type="ECO:0000313" key="14">
    <source>
        <dbReference type="EMBL" id="KAA6412919.1"/>
    </source>
</evidence>
<dbReference type="Gene3D" id="3.20.20.70">
    <property type="entry name" value="Aldolase class I"/>
    <property type="match status" value="1"/>
</dbReference>
<keyword evidence="6 12" id="KW-0732">Signal</keyword>
<feature type="chain" id="PRO_5024446204" description="Alpha-galactosidase" evidence="12">
    <location>
        <begin position="23"/>
        <end position="501"/>
    </location>
</feature>
<dbReference type="InterPro" id="IPR013785">
    <property type="entry name" value="Aldolase_TIM"/>
</dbReference>
<dbReference type="Gene3D" id="2.60.40.1180">
    <property type="entry name" value="Golgi alpha-mannosidase II"/>
    <property type="match status" value="1"/>
</dbReference>
<dbReference type="InterPro" id="IPR013780">
    <property type="entry name" value="Glyco_hydro_b"/>
</dbReference>
<comment type="similarity">
    <text evidence="3 11">Belongs to the glycosyl hydrolase 27 family.</text>
</comment>
<evidence type="ECO:0000256" key="11">
    <source>
        <dbReference type="RuleBase" id="RU361168"/>
    </source>
</evidence>
<dbReference type="SUPFAM" id="SSF51445">
    <property type="entry name" value="(Trans)glycosidases"/>
    <property type="match status" value="1"/>
</dbReference>
<name>A0A5M8PV55_9LECA</name>
<evidence type="ECO:0000256" key="6">
    <source>
        <dbReference type="ARBA" id="ARBA00022729"/>
    </source>
</evidence>
<keyword evidence="5" id="KW-0964">Secreted</keyword>
<keyword evidence="8 11" id="KW-1015">Disulfide bond</keyword>
<evidence type="ECO:0000256" key="8">
    <source>
        <dbReference type="ARBA" id="ARBA00023157"/>
    </source>
</evidence>
<evidence type="ECO:0000256" key="2">
    <source>
        <dbReference type="ARBA" id="ARBA00004613"/>
    </source>
</evidence>
<evidence type="ECO:0000256" key="4">
    <source>
        <dbReference type="ARBA" id="ARBA00012755"/>
    </source>
</evidence>
<keyword evidence="9" id="KW-0325">Glycoprotein</keyword>
<dbReference type="InterPro" id="IPR002241">
    <property type="entry name" value="Glyco_hydro_27"/>
</dbReference>
<keyword evidence="7 11" id="KW-0378">Hydrolase</keyword>
<dbReference type="FunFam" id="3.20.20.70:FF:000202">
    <property type="entry name" value="Alpha-galactosidase"/>
    <property type="match status" value="1"/>
</dbReference>
<comment type="caution">
    <text evidence="14">The sequence shown here is derived from an EMBL/GenBank/DDBJ whole genome shotgun (WGS) entry which is preliminary data.</text>
</comment>
<reference evidence="14 15" key="1">
    <citation type="submission" date="2019-09" db="EMBL/GenBank/DDBJ databases">
        <title>The hologenome of the rock-dwelling lichen Lasallia pustulata.</title>
        <authorList>
            <person name="Greshake Tzovaras B."/>
            <person name="Segers F."/>
            <person name="Bicker A."/>
            <person name="Dal Grande F."/>
            <person name="Otte J."/>
            <person name="Hankeln T."/>
            <person name="Schmitt I."/>
            <person name="Ebersberger I."/>
        </authorList>
    </citation>
    <scope>NUCLEOTIDE SEQUENCE [LARGE SCALE GENOMIC DNA]</scope>
    <source>
        <strain evidence="14">A1-1</strain>
    </source>
</reference>
<dbReference type="Proteomes" id="UP000324767">
    <property type="component" value="Unassembled WGS sequence"/>
</dbReference>
<evidence type="ECO:0000256" key="9">
    <source>
        <dbReference type="ARBA" id="ARBA00023180"/>
    </source>
</evidence>
<organism evidence="14 15">
    <name type="scientific">Lasallia pustulata</name>
    <dbReference type="NCBI Taxonomy" id="136370"/>
    <lineage>
        <taxon>Eukaryota</taxon>
        <taxon>Fungi</taxon>
        <taxon>Dikarya</taxon>
        <taxon>Ascomycota</taxon>
        <taxon>Pezizomycotina</taxon>
        <taxon>Lecanoromycetes</taxon>
        <taxon>OSLEUM clade</taxon>
        <taxon>Umbilicariomycetidae</taxon>
        <taxon>Umbilicariales</taxon>
        <taxon>Umbilicariaceae</taxon>
        <taxon>Lasallia</taxon>
    </lineage>
</organism>
<evidence type="ECO:0000313" key="15">
    <source>
        <dbReference type="Proteomes" id="UP000324767"/>
    </source>
</evidence>
<comment type="subcellular location">
    <subcellularLocation>
        <location evidence="2">Secreted</location>
    </subcellularLocation>
</comment>
<dbReference type="PANTHER" id="PTHR11452:SF75">
    <property type="entry name" value="ALPHA-GALACTOSIDASE MEL1"/>
    <property type="match status" value="1"/>
</dbReference>